<dbReference type="VEuPathDB" id="VectorBase:MDOMA2_020240"/>
<feature type="transmembrane region" description="Helical" evidence="10">
    <location>
        <begin position="273"/>
        <end position="291"/>
    </location>
</feature>
<gene>
    <name evidence="11" type="primary">101892468</name>
    <name evidence="13" type="synonym">LOC101892468</name>
</gene>
<dbReference type="Proteomes" id="UP001652621">
    <property type="component" value="Unplaced"/>
</dbReference>
<dbReference type="RefSeq" id="XP_011295835.1">
    <property type="nucleotide sequence ID" value="XM_011297533.2"/>
</dbReference>
<dbReference type="eggNOG" id="ENOG502TCZQ">
    <property type="taxonomic scope" value="Eukaryota"/>
</dbReference>
<dbReference type="KEGG" id="mde:101892468"/>
<feature type="transmembrane region" description="Helical" evidence="10">
    <location>
        <begin position="303"/>
        <end position="321"/>
    </location>
</feature>
<keyword evidence="8 10" id="KW-0675">Receptor</keyword>
<keyword evidence="7 10" id="KW-0472">Membrane</keyword>
<dbReference type="STRING" id="7370.A0A1I8NEW9"/>
<evidence type="ECO:0000256" key="10">
    <source>
        <dbReference type="RuleBase" id="RU351113"/>
    </source>
</evidence>
<evidence type="ECO:0000256" key="9">
    <source>
        <dbReference type="ARBA" id="ARBA00023224"/>
    </source>
</evidence>
<evidence type="ECO:0000256" key="6">
    <source>
        <dbReference type="ARBA" id="ARBA00022989"/>
    </source>
</evidence>
<dbReference type="AlphaFoldDB" id="A0A1I8NEW9"/>
<proteinExistence type="inferred from homology"/>
<feature type="transmembrane region" description="Helical" evidence="10">
    <location>
        <begin position="136"/>
        <end position="158"/>
    </location>
</feature>
<comment type="similarity">
    <text evidence="10">Belongs to the insect chemoreceptor superfamily. Heteromeric odorant receptor channel (TC 1.A.69) family.</text>
</comment>
<comment type="caution">
    <text evidence="10">Lacks conserved residue(s) required for the propagation of feature annotation.</text>
</comment>
<keyword evidence="2" id="KW-1003">Cell membrane</keyword>
<feature type="transmembrane region" description="Helical" evidence="10">
    <location>
        <begin position="74"/>
        <end position="96"/>
    </location>
</feature>
<keyword evidence="5 10" id="KW-0552">Olfaction</keyword>
<organism evidence="11">
    <name type="scientific">Musca domestica</name>
    <name type="common">House fly</name>
    <dbReference type="NCBI Taxonomy" id="7370"/>
    <lineage>
        <taxon>Eukaryota</taxon>
        <taxon>Metazoa</taxon>
        <taxon>Ecdysozoa</taxon>
        <taxon>Arthropoda</taxon>
        <taxon>Hexapoda</taxon>
        <taxon>Insecta</taxon>
        <taxon>Pterygota</taxon>
        <taxon>Neoptera</taxon>
        <taxon>Endopterygota</taxon>
        <taxon>Diptera</taxon>
        <taxon>Brachycera</taxon>
        <taxon>Muscomorpha</taxon>
        <taxon>Muscoidea</taxon>
        <taxon>Muscidae</taxon>
        <taxon>Musca</taxon>
    </lineage>
</organism>
<evidence type="ECO:0000256" key="5">
    <source>
        <dbReference type="ARBA" id="ARBA00022725"/>
    </source>
</evidence>
<dbReference type="Pfam" id="PF02949">
    <property type="entry name" value="7tm_6"/>
    <property type="match status" value="1"/>
</dbReference>
<evidence type="ECO:0000313" key="12">
    <source>
        <dbReference type="Proteomes" id="UP001652621"/>
    </source>
</evidence>
<dbReference type="VEuPathDB" id="VectorBase:MDOA014482"/>
<evidence type="ECO:0000313" key="11">
    <source>
        <dbReference type="EnsemblMetazoa" id="MDOA014482-PB"/>
    </source>
</evidence>
<reference evidence="11" key="1">
    <citation type="submission" date="2020-05" db="UniProtKB">
        <authorList>
            <consortium name="EnsemblMetazoa"/>
        </authorList>
    </citation>
    <scope>IDENTIFICATION</scope>
    <source>
        <strain evidence="11">Aabys</strain>
    </source>
</reference>
<accession>A0A1I8NEW9</accession>
<evidence type="ECO:0000256" key="2">
    <source>
        <dbReference type="ARBA" id="ARBA00022475"/>
    </source>
</evidence>
<dbReference type="EnsemblMetazoa" id="MDOA014482-RB">
    <property type="protein sequence ID" value="MDOA014482-PB"/>
    <property type="gene ID" value="MDOA014482"/>
</dbReference>
<dbReference type="PANTHER" id="PTHR21137:SF35">
    <property type="entry name" value="ODORANT RECEPTOR 19A-RELATED"/>
    <property type="match status" value="1"/>
</dbReference>
<feature type="transmembrane region" description="Helical" evidence="10">
    <location>
        <begin position="45"/>
        <end position="68"/>
    </location>
</feature>
<evidence type="ECO:0000313" key="13">
    <source>
        <dbReference type="RefSeq" id="XP_011295835.1"/>
    </source>
</evidence>
<dbReference type="PANTHER" id="PTHR21137">
    <property type="entry name" value="ODORANT RECEPTOR"/>
    <property type="match status" value="1"/>
</dbReference>
<dbReference type="GO" id="GO:0005549">
    <property type="term" value="F:odorant binding"/>
    <property type="evidence" value="ECO:0007669"/>
    <property type="project" value="InterPro"/>
</dbReference>
<evidence type="ECO:0000256" key="4">
    <source>
        <dbReference type="ARBA" id="ARBA00022692"/>
    </source>
</evidence>
<keyword evidence="12" id="KW-1185">Reference proteome</keyword>
<reference evidence="13" key="2">
    <citation type="submission" date="2025-04" db="UniProtKB">
        <authorList>
            <consortium name="RefSeq"/>
        </authorList>
    </citation>
    <scope>IDENTIFICATION</scope>
    <source>
        <strain evidence="13">Aabys</strain>
    </source>
</reference>
<keyword evidence="4 10" id="KW-0812">Transmembrane</keyword>
<name>A0A1I8NEW9_MUSDO</name>
<dbReference type="GO" id="GO:0005886">
    <property type="term" value="C:plasma membrane"/>
    <property type="evidence" value="ECO:0007669"/>
    <property type="project" value="UniProtKB-SubCell"/>
</dbReference>
<keyword evidence="9 10" id="KW-0807">Transducer</keyword>
<evidence type="ECO:0000256" key="3">
    <source>
        <dbReference type="ARBA" id="ARBA00022606"/>
    </source>
</evidence>
<evidence type="ECO:0000256" key="8">
    <source>
        <dbReference type="ARBA" id="ARBA00023170"/>
    </source>
</evidence>
<evidence type="ECO:0000256" key="1">
    <source>
        <dbReference type="ARBA" id="ARBA00004651"/>
    </source>
</evidence>
<evidence type="ECO:0000256" key="7">
    <source>
        <dbReference type="ARBA" id="ARBA00023136"/>
    </source>
</evidence>
<dbReference type="GO" id="GO:0004984">
    <property type="term" value="F:olfactory receptor activity"/>
    <property type="evidence" value="ECO:0007669"/>
    <property type="project" value="InterPro"/>
</dbReference>
<comment type="subcellular location">
    <subcellularLocation>
        <location evidence="1 10">Cell membrane</location>
        <topology evidence="1 10">Multi-pass membrane protein</topology>
    </subcellularLocation>
</comment>
<keyword evidence="3 10" id="KW-0716">Sensory transduction</keyword>
<keyword evidence="6 10" id="KW-1133">Transmembrane helix</keyword>
<protein>
    <recommendedName>
        <fullName evidence="10">Odorant receptor</fullName>
    </recommendedName>
</protein>
<dbReference type="GeneID" id="101892468"/>
<dbReference type="InterPro" id="IPR004117">
    <property type="entry name" value="7tm6_olfct_rcpt"/>
</dbReference>
<sequence length="397" mass="45821">MYNNVDGKTRQDLEFLDVQYRALIRVGLDIGAIRGKDFLNDRGKFLIYGIITTYLQYGLILFAVHIFGVQIDKASAALSMFNQGSLLMLKVSILIFKSNRLLKLIWDMNLLATMANEPERETWLSENRFSKVIGNIYSTACIASVILSISIPIIFMSYEHFKGLEVSLKLPFDGEFPYEHLGIPIFILNYILSVIYVYTLLCWTIGIDTLFGWLIHAVSGHFRILRLKVEMAAKKIDEHGNHLDFVQDIGAIVRYHIKTLGFVDALNEIFGQIFWAEVAFSCLQMCFLIFTLNNGSDKRMIPFNAMVFTAISIQMMIYCFGGEKIKSENEMFCFDIYSKFPWEKMYPSEKRMMLLPLQRSQQDAALRGLFFELDRNLLVYIYRTAFSYNTLLGAMKE</sequence>
<dbReference type="OrthoDB" id="8185860at2759"/>
<dbReference type="GO" id="GO:0007165">
    <property type="term" value="P:signal transduction"/>
    <property type="evidence" value="ECO:0007669"/>
    <property type="project" value="UniProtKB-KW"/>
</dbReference>